<gene>
    <name evidence="9" type="ORF">MSPICULIGERA_LOCUS25013</name>
</gene>
<dbReference type="GO" id="GO:0003723">
    <property type="term" value="F:RNA binding"/>
    <property type="evidence" value="ECO:0007669"/>
    <property type="project" value="UniProtKB-KW"/>
</dbReference>
<evidence type="ECO:0000256" key="6">
    <source>
        <dbReference type="ARBA" id="ARBA00023242"/>
    </source>
</evidence>
<evidence type="ECO:0000313" key="10">
    <source>
        <dbReference type="Proteomes" id="UP001177023"/>
    </source>
</evidence>
<evidence type="ECO:0000256" key="1">
    <source>
        <dbReference type="ARBA" id="ARBA00004123"/>
    </source>
</evidence>
<evidence type="ECO:0000256" key="4">
    <source>
        <dbReference type="ARBA" id="ARBA00022490"/>
    </source>
</evidence>
<evidence type="ECO:0000256" key="3">
    <source>
        <dbReference type="ARBA" id="ARBA00009138"/>
    </source>
</evidence>
<evidence type="ECO:0000256" key="7">
    <source>
        <dbReference type="SAM" id="MobiDB-lite"/>
    </source>
</evidence>
<feature type="region of interest" description="Disordered" evidence="7">
    <location>
        <begin position="61"/>
        <end position="87"/>
    </location>
</feature>
<dbReference type="InterPro" id="IPR019167">
    <property type="entry name" value="PAT1_dom"/>
</dbReference>
<feature type="compositionally biased region" description="Pro residues" evidence="7">
    <location>
        <begin position="324"/>
        <end position="334"/>
    </location>
</feature>
<dbReference type="GO" id="GO:0033962">
    <property type="term" value="P:P-body assembly"/>
    <property type="evidence" value="ECO:0007669"/>
    <property type="project" value="TreeGrafter"/>
</dbReference>
<protein>
    <recommendedName>
        <fullName evidence="8">mRNA decay factor PAT1 domain-containing protein</fullName>
    </recommendedName>
</protein>
<comment type="caution">
    <text evidence="9">The sequence shown here is derived from an EMBL/GenBank/DDBJ whole genome shotgun (WGS) entry which is preliminary data.</text>
</comment>
<dbReference type="Proteomes" id="UP001177023">
    <property type="component" value="Unassembled WGS sequence"/>
</dbReference>
<name>A0AA36DG81_9BILA</name>
<comment type="subcellular location">
    <subcellularLocation>
        <location evidence="2">Cytoplasm</location>
        <location evidence="2">P-body</location>
    </subcellularLocation>
    <subcellularLocation>
        <location evidence="1">Nucleus</location>
    </subcellularLocation>
</comment>
<dbReference type="GO" id="GO:0000290">
    <property type="term" value="P:deadenylation-dependent decapping of nuclear-transcribed mRNA"/>
    <property type="evidence" value="ECO:0007669"/>
    <property type="project" value="InterPro"/>
</dbReference>
<organism evidence="9 10">
    <name type="scientific">Mesorhabditis spiculigera</name>
    <dbReference type="NCBI Taxonomy" id="96644"/>
    <lineage>
        <taxon>Eukaryota</taxon>
        <taxon>Metazoa</taxon>
        <taxon>Ecdysozoa</taxon>
        <taxon>Nematoda</taxon>
        <taxon>Chromadorea</taxon>
        <taxon>Rhabditida</taxon>
        <taxon>Rhabditina</taxon>
        <taxon>Rhabditomorpha</taxon>
        <taxon>Rhabditoidea</taxon>
        <taxon>Rhabditidae</taxon>
        <taxon>Mesorhabditinae</taxon>
        <taxon>Mesorhabditis</taxon>
    </lineage>
</organism>
<dbReference type="PANTHER" id="PTHR21551">
    <property type="entry name" value="TOPOISOMERASE II-ASSOCIATED PROTEIN PAT1"/>
    <property type="match status" value="1"/>
</dbReference>
<dbReference type="InterPro" id="IPR039900">
    <property type="entry name" value="Pat1-like"/>
</dbReference>
<feature type="non-terminal residue" evidence="9">
    <location>
        <position position="902"/>
    </location>
</feature>
<feature type="compositionally biased region" description="Basic and acidic residues" evidence="7">
    <location>
        <begin position="537"/>
        <end position="554"/>
    </location>
</feature>
<keyword evidence="6" id="KW-0539">Nucleus</keyword>
<feature type="region of interest" description="Disordered" evidence="7">
    <location>
        <begin position="205"/>
        <end position="235"/>
    </location>
</feature>
<evidence type="ECO:0000256" key="2">
    <source>
        <dbReference type="ARBA" id="ARBA00004201"/>
    </source>
</evidence>
<feature type="region of interest" description="Disordered" evidence="7">
    <location>
        <begin position="274"/>
        <end position="335"/>
    </location>
</feature>
<dbReference type="Pfam" id="PF09770">
    <property type="entry name" value="PAT1"/>
    <property type="match status" value="1"/>
</dbReference>
<dbReference type="GO" id="GO:0000932">
    <property type="term" value="C:P-body"/>
    <property type="evidence" value="ECO:0007669"/>
    <property type="project" value="UniProtKB-SubCell"/>
</dbReference>
<proteinExistence type="inferred from homology"/>
<feature type="region of interest" description="Disordered" evidence="7">
    <location>
        <begin position="499"/>
        <end position="554"/>
    </location>
</feature>
<dbReference type="PANTHER" id="PTHR21551:SF0">
    <property type="entry name" value="PROTEIN ASSOCIATED WITH TOPO II RELATED-1, ISOFORM A"/>
    <property type="match status" value="1"/>
</dbReference>
<reference evidence="9" key="1">
    <citation type="submission" date="2023-06" db="EMBL/GenBank/DDBJ databases">
        <authorList>
            <person name="Delattre M."/>
        </authorList>
    </citation>
    <scope>NUCLEOTIDE SEQUENCE</scope>
    <source>
        <strain evidence="9">AF72</strain>
    </source>
</reference>
<feature type="compositionally biased region" description="Basic and acidic residues" evidence="7">
    <location>
        <begin position="504"/>
        <end position="528"/>
    </location>
</feature>
<comment type="similarity">
    <text evidence="3">Belongs to the PAT1 family.</text>
</comment>
<sequence>MDFGDAGDEDFQFGTLPEDDEHEIRDEIDAVNEETFGGDIGPLNSELSEYATQTASLRLDEWDRPGCSSGAAPEASQLPMPFDFDGFDTSATRNNQTFPDLSRIWEGSLPPSYNLWGPGTTTSQRADDYDVLKASLDSTSIANSSAGNFLSSIGADDLGRWGASSAWNSAPSPNVYATRSNTSKALHSMYQPSMPVTIEEARAQAQPSSRVPDPRLEQPAVTVPRASGLPNLPKGAMSADELERQFLNESQKSKTAAQPAAYDMVAMLNSLPKAQPPQRAQPETRVNDQHPQQPPQPPPHQKQYIQQDPRRFLPPHLAGQHPMQHPPPMPPHMRGPPMGHPFGPGMVPPLPPLPQCPPHLAHFMPAWLEVMSGKRPMLPHGVPPVPPIIVQYFRQLHEWRMMARMGGPPMGFPPHPPPHMQPHPDFLRRAGTPNRHVVPGMPSGKTIEDFAFEPFAGFMSCKEREWLVKIQLIQCQGSGNPYDDDFYYANWRDKQLAAGWKPGQKKEEAVSEREERGRRYREKRETERQSANGTPNMRDRDERREDRDKDKKEKLPFFAGSLGKPVSSTVYNPRMLIDVRKDETEEDGAKAAQAAVTQKKLRTMLLRLESAAAMLIECQEKKRQLTEVPTNERVVLENSVLHFYNLIYKELFTAEHLTKTLQLSKGRSLWKKYVFELPCQSYRADQICRIVPVVTLFNASSTFSKKLWAELSADLCPGISRYLNEQTSRDELISLIAGIDTASVLKGINEKNSFTRDLLVTLFLWCARRKVVTQDGIFQFLRSTADCSWDGAGWVSTLSQLITTLQLNREDLANFSSWLTYLADTPSSQTPATCLANLKHAYLNPHEHFGRQNICRAALATYAAAYFALKWRGQKKAKALEIEKQRERQNVVSDALARAGLA</sequence>
<dbReference type="GO" id="GO:0005634">
    <property type="term" value="C:nucleus"/>
    <property type="evidence" value="ECO:0007669"/>
    <property type="project" value="UniProtKB-SubCell"/>
</dbReference>
<evidence type="ECO:0000259" key="8">
    <source>
        <dbReference type="Pfam" id="PF09770"/>
    </source>
</evidence>
<evidence type="ECO:0000313" key="9">
    <source>
        <dbReference type="EMBL" id="CAJ0587033.1"/>
    </source>
</evidence>
<dbReference type="EMBL" id="CATQJA010002709">
    <property type="protein sequence ID" value="CAJ0587033.1"/>
    <property type="molecule type" value="Genomic_DNA"/>
</dbReference>
<dbReference type="AlphaFoldDB" id="A0AA36DG81"/>
<keyword evidence="10" id="KW-1185">Reference proteome</keyword>
<evidence type="ECO:0000256" key="5">
    <source>
        <dbReference type="ARBA" id="ARBA00022884"/>
    </source>
</evidence>
<keyword evidence="5" id="KW-0694">RNA-binding</keyword>
<feature type="region of interest" description="Disordered" evidence="7">
    <location>
        <begin position="1"/>
        <end position="21"/>
    </location>
</feature>
<feature type="domain" description="mRNA decay factor PAT1" evidence="8">
    <location>
        <begin position="456"/>
        <end position="632"/>
    </location>
</feature>
<accession>A0AA36DG81</accession>
<keyword evidence="4" id="KW-0963">Cytoplasm</keyword>